<evidence type="ECO:0000256" key="3">
    <source>
        <dbReference type="ARBA" id="ARBA00022692"/>
    </source>
</evidence>
<dbReference type="InterPro" id="IPR006201">
    <property type="entry name" value="Neur_channel"/>
</dbReference>
<accession>A7SFW9</accession>
<dbReference type="Proteomes" id="UP000001593">
    <property type="component" value="Unassembled WGS sequence"/>
</dbReference>
<dbReference type="InParanoid" id="A7SFW9"/>
<sequence length="300" mass="34696">NRLVRDILKNYDKRVRPVRNSKDAVNVTFDITFNNIIDVEEKRQILTISLWLRQTWLNQLTTWDPEEYGGVKEVVLQARDVWQPDIILYQNIIQDFDGRLDHTNTRVRITSSGMTYWSMPFVVVTLCTINVSDFPFDTQQCKLTFGSWQHDGNEINLINDRKQALLAKTRVKNGEWQIQNITVDRRVVYYQCCPGQPYPEVGFIVNMKRKSLFYFVNLLLPNILICLLAFFSFFIPVECGERISFVITVLLSMTVFMLLVADSIPPTSEAVPLIGIFYSASMIEVFLALIATGISLKINY</sequence>
<dbReference type="InterPro" id="IPR006202">
    <property type="entry name" value="Neur_chan_lig-bd"/>
</dbReference>
<evidence type="ECO:0000256" key="1">
    <source>
        <dbReference type="ARBA" id="ARBA00022448"/>
    </source>
</evidence>
<evidence type="ECO:0000256" key="14">
    <source>
        <dbReference type="RuleBase" id="RU000687"/>
    </source>
</evidence>
<dbReference type="InterPro" id="IPR006029">
    <property type="entry name" value="Neurotrans-gated_channel_TM"/>
</dbReference>
<dbReference type="Pfam" id="PF02931">
    <property type="entry name" value="Neur_chan_LBD"/>
    <property type="match status" value="1"/>
</dbReference>
<dbReference type="GO" id="GO:0045211">
    <property type="term" value="C:postsynaptic membrane"/>
    <property type="evidence" value="ECO:0007669"/>
    <property type="project" value="InterPro"/>
</dbReference>
<dbReference type="KEGG" id="nve:5508921"/>
<evidence type="ECO:0000256" key="11">
    <source>
        <dbReference type="ARBA" id="ARBA00023286"/>
    </source>
</evidence>
<keyword evidence="4 14" id="KW-1133">Transmembrane helix</keyword>
<dbReference type="InterPro" id="IPR036719">
    <property type="entry name" value="Neuro-gated_channel_TM_sf"/>
</dbReference>
<comment type="subcellular location">
    <subcellularLocation>
        <location evidence="13">Synaptic cell membrane</location>
        <topology evidence="13">Multi-pass membrane protein</topology>
    </subcellularLocation>
</comment>
<keyword evidence="11" id="KW-1071">Ligand-gated ion channel</keyword>
<feature type="transmembrane region" description="Helical" evidence="14">
    <location>
        <begin position="212"/>
        <end position="237"/>
    </location>
</feature>
<evidence type="ECO:0000256" key="4">
    <source>
        <dbReference type="ARBA" id="ARBA00022989"/>
    </source>
</evidence>
<organism evidence="17 18">
    <name type="scientific">Nematostella vectensis</name>
    <name type="common">Starlet sea anemone</name>
    <dbReference type="NCBI Taxonomy" id="45351"/>
    <lineage>
        <taxon>Eukaryota</taxon>
        <taxon>Metazoa</taxon>
        <taxon>Cnidaria</taxon>
        <taxon>Anthozoa</taxon>
        <taxon>Hexacorallia</taxon>
        <taxon>Actiniaria</taxon>
        <taxon>Edwardsiidae</taxon>
        <taxon>Nematostella</taxon>
    </lineage>
</organism>
<dbReference type="GO" id="GO:1902495">
    <property type="term" value="C:transmembrane transporter complex"/>
    <property type="evidence" value="ECO:0000318"/>
    <property type="project" value="GO_Central"/>
</dbReference>
<feature type="domain" description="Neurotransmitter-gated ion-channel ligand-binding" evidence="15">
    <location>
        <begin position="2"/>
        <end position="210"/>
    </location>
</feature>
<dbReference type="OMA" id="CKINVAN"/>
<dbReference type="GO" id="GO:0042391">
    <property type="term" value="P:regulation of membrane potential"/>
    <property type="evidence" value="ECO:0000318"/>
    <property type="project" value="GO_Central"/>
</dbReference>
<keyword evidence="9" id="KW-0675">Receptor</keyword>
<comment type="caution">
    <text evidence="14">Lacks conserved residue(s) required for the propagation of feature annotation.</text>
</comment>
<keyword evidence="12 14" id="KW-0407">Ion channel</keyword>
<dbReference type="GO" id="GO:0034220">
    <property type="term" value="P:monoatomic ion transmembrane transport"/>
    <property type="evidence" value="ECO:0000318"/>
    <property type="project" value="GO_Central"/>
</dbReference>
<keyword evidence="6 14" id="KW-0406">Ion transport</keyword>
<keyword evidence="1 14" id="KW-0813">Transport</keyword>
<keyword evidence="18" id="KW-1185">Reference proteome</keyword>
<dbReference type="GO" id="GO:0007268">
    <property type="term" value="P:chemical synaptic transmission"/>
    <property type="evidence" value="ECO:0000318"/>
    <property type="project" value="GO_Central"/>
</dbReference>
<dbReference type="CDD" id="cd18997">
    <property type="entry name" value="LGIC_ECD_nAChR"/>
    <property type="match status" value="1"/>
</dbReference>
<dbReference type="PANTHER" id="PTHR18945">
    <property type="entry name" value="NEUROTRANSMITTER GATED ION CHANNEL"/>
    <property type="match status" value="1"/>
</dbReference>
<evidence type="ECO:0000256" key="8">
    <source>
        <dbReference type="ARBA" id="ARBA00023157"/>
    </source>
</evidence>
<feature type="non-terminal residue" evidence="17">
    <location>
        <position position="1"/>
    </location>
</feature>
<evidence type="ECO:0000256" key="13">
    <source>
        <dbReference type="ARBA" id="ARBA00034099"/>
    </source>
</evidence>
<dbReference type="Gene3D" id="2.70.170.10">
    <property type="entry name" value="Neurotransmitter-gated ion-channel ligand-binding domain"/>
    <property type="match status" value="1"/>
</dbReference>
<dbReference type="AlphaFoldDB" id="A7SFW9"/>
<evidence type="ECO:0000313" key="18">
    <source>
        <dbReference type="Proteomes" id="UP000001593"/>
    </source>
</evidence>
<dbReference type="InterPro" id="IPR018000">
    <property type="entry name" value="Neurotransmitter_ion_chnl_CS"/>
</dbReference>
<dbReference type="PRINTS" id="PR00252">
    <property type="entry name" value="NRIONCHANNEL"/>
</dbReference>
<dbReference type="FunFam" id="2.70.170.10:FF:000028">
    <property type="entry name" value="AcetylCholine Receptor"/>
    <property type="match status" value="1"/>
</dbReference>
<evidence type="ECO:0000259" key="15">
    <source>
        <dbReference type="Pfam" id="PF02931"/>
    </source>
</evidence>
<evidence type="ECO:0000256" key="5">
    <source>
        <dbReference type="ARBA" id="ARBA00023018"/>
    </source>
</evidence>
<proteinExistence type="inferred from homology"/>
<dbReference type="STRING" id="45351.A7SFW9"/>
<dbReference type="SUPFAM" id="SSF63712">
    <property type="entry name" value="Nicotinic receptor ligand binding domain-like"/>
    <property type="match status" value="1"/>
</dbReference>
<gene>
    <name evidence="17" type="ORF">NEMVEDRAFT_v1g22673</name>
</gene>
<evidence type="ECO:0000313" key="17">
    <source>
        <dbReference type="EMBL" id="EDO37424.1"/>
    </source>
</evidence>
<dbReference type="OrthoDB" id="5975154at2759"/>
<dbReference type="GO" id="GO:0045202">
    <property type="term" value="C:synapse"/>
    <property type="evidence" value="ECO:0000318"/>
    <property type="project" value="GO_Central"/>
</dbReference>
<evidence type="ECO:0000256" key="6">
    <source>
        <dbReference type="ARBA" id="ARBA00023065"/>
    </source>
</evidence>
<evidence type="ECO:0000259" key="16">
    <source>
        <dbReference type="Pfam" id="PF02932"/>
    </source>
</evidence>
<keyword evidence="2" id="KW-1003">Cell membrane</keyword>
<evidence type="ECO:0000256" key="9">
    <source>
        <dbReference type="ARBA" id="ARBA00023170"/>
    </source>
</evidence>
<dbReference type="HOGENOM" id="CLU_018074_2_1_1"/>
<dbReference type="CDD" id="cd19051">
    <property type="entry name" value="LGIC_TM_cation"/>
    <property type="match status" value="1"/>
</dbReference>
<protein>
    <submittedName>
        <fullName evidence="17">Uncharacterized protein</fullName>
    </submittedName>
</protein>
<evidence type="ECO:0000256" key="7">
    <source>
        <dbReference type="ARBA" id="ARBA00023136"/>
    </source>
</evidence>
<keyword evidence="3 14" id="KW-0812">Transmembrane</keyword>
<keyword evidence="8" id="KW-1015">Disulfide bond</keyword>
<dbReference type="GO" id="GO:0005886">
    <property type="term" value="C:plasma membrane"/>
    <property type="evidence" value="ECO:0000318"/>
    <property type="project" value="GO_Central"/>
</dbReference>
<feature type="non-terminal residue" evidence="17">
    <location>
        <position position="300"/>
    </location>
</feature>
<dbReference type="Pfam" id="PF02932">
    <property type="entry name" value="Neur_chan_memb"/>
    <property type="match status" value="1"/>
</dbReference>
<keyword evidence="7 14" id="KW-0472">Membrane</keyword>
<keyword evidence="5" id="KW-0770">Synapse</keyword>
<dbReference type="Gene3D" id="1.20.58.390">
    <property type="entry name" value="Neurotransmitter-gated ion-channel transmembrane domain"/>
    <property type="match status" value="1"/>
</dbReference>
<dbReference type="InterPro" id="IPR002394">
    <property type="entry name" value="Nicotinic_acetylcholine_rcpt"/>
</dbReference>
<reference evidence="17 18" key="1">
    <citation type="journal article" date="2007" name="Science">
        <title>Sea anemone genome reveals ancestral eumetazoan gene repertoire and genomic organization.</title>
        <authorList>
            <person name="Putnam N.H."/>
            <person name="Srivastava M."/>
            <person name="Hellsten U."/>
            <person name="Dirks B."/>
            <person name="Chapman J."/>
            <person name="Salamov A."/>
            <person name="Terry A."/>
            <person name="Shapiro H."/>
            <person name="Lindquist E."/>
            <person name="Kapitonov V.V."/>
            <person name="Jurka J."/>
            <person name="Genikhovich G."/>
            <person name="Grigoriev I.V."/>
            <person name="Lucas S.M."/>
            <person name="Steele R.E."/>
            <person name="Finnerty J.R."/>
            <person name="Technau U."/>
            <person name="Martindale M.Q."/>
            <person name="Rokhsar D.S."/>
        </authorList>
    </citation>
    <scope>NUCLEOTIDE SEQUENCE [LARGE SCALE GENOMIC DNA]</scope>
    <source>
        <strain evidence="18">CH2 X CH6</strain>
    </source>
</reference>
<dbReference type="PRINTS" id="PR00254">
    <property type="entry name" value="NICOTINICR"/>
</dbReference>
<evidence type="ECO:0000256" key="12">
    <source>
        <dbReference type="ARBA" id="ARBA00023303"/>
    </source>
</evidence>
<feature type="domain" description="Neurotransmitter-gated ion-channel transmembrane" evidence="16">
    <location>
        <begin position="219"/>
        <end position="294"/>
    </location>
</feature>
<dbReference type="SUPFAM" id="SSF90112">
    <property type="entry name" value="Neurotransmitter-gated ion-channel transmembrane pore"/>
    <property type="match status" value="1"/>
</dbReference>
<dbReference type="InterPro" id="IPR038050">
    <property type="entry name" value="Neuro_actylchol_rec"/>
</dbReference>
<name>A7SFW9_NEMVE</name>
<comment type="similarity">
    <text evidence="14">Belongs to the ligand-gated ion channel (TC 1.A.9) family.</text>
</comment>
<evidence type="ECO:0000256" key="2">
    <source>
        <dbReference type="ARBA" id="ARBA00022475"/>
    </source>
</evidence>
<dbReference type="GO" id="GO:0005231">
    <property type="term" value="F:excitatory extracellular ligand-gated monoatomic ion channel activity"/>
    <property type="evidence" value="ECO:0000318"/>
    <property type="project" value="GO_Central"/>
</dbReference>
<feature type="transmembrane region" description="Helical" evidence="14">
    <location>
        <begin position="243"/>
        <end position="261"/>
    </location>
</feature>
<dbReference type="GO" id="GO:0043005">
    <property type="term" value="C:neuron projection"/>
    <property type="evidence" value="ECO:0000318"/>
    <property type="project" value="GO_Central"/>
</dbReference>
<dbReference type="GO" id="GO:1904315">
    <property type="term" value="F:transmitter-gated monoatomic ion channel activity involved in regulation of postsynaptic membrane potential"/>
    <property type="evidence" value="ECO:0000318"/>
    <property type="project" value="GO_Central"/>
</dbReference>
<dbReference type="GO" id="GO:0004888">
    <property type="term" value="F:transmembrane signaling receptor activity"/>
    <property type="evidence" value="ECO:0007669"/>
    <property type="project" value="InterPro"/>
</dbReference>
<dbReference type="eggNOG" id="KOG3646">
    <property type="taxonomic scope" value="Eukaryota"/>
</dbReference>
<dbReference type="GO" id="GO:0022848">
    <property type="term" value="F:acetylcholine-gated monoatomic cation-selective channel activity"/>
    <property type="evidence" value="ECO:0007669"/>
    <property type="project" value="InterPro"/>
</dbReference>
<dbReference type="EMBL" id="DS469647">
    <property type="protein sequence ID" value="EDO37424.1"/>
    <property type="molecule type" value="Genomic_DNA"/>
</dbReference>
<dbReference type="PhylomeDB" id="A7SFW9"/>
<dbReference type="FunFam" id="1.20.58.390:FF:000131">
    <property type="entry name" value="Predicted protein"/>
    <property type="match status" value="1"/>
</dbReference>
<dbReference type="PROSITE" id="PS00236">
    <property type="entry name" value="NEUROTR_ION_CHANNEL"/>
    <property type="match status" value="1"/>
</dbReference>
<feature type="transmembrane region" description="Helical" evidence="14">
    <location>
        <begin position="273"/>
        <end position="296"/>
    </location>
</feature>
<evidence type="ECO:0000256" key="10">
    <source>
        <dbReference type="ARBA" id="ARBA00023180"/>
    </source>
</evidence>
<dbReference type="InterPro" id="IPR036734">
    <property type="entry name" value="Neur_chan_lig-bd_sf"/>
</dbReference>
<keyword evidence="10" id="KW-0325">Glycoprotein</keyword>